<name>A0ACB8CHR5_DERSI</name>
<reference evidence="1" key="1">
    <citation type="submission" date="2020-05" db="EMBL/GenBank/DDBJ databases">
        <title>Large-scale comparative analyses of tick genomes elucidate their genetic diversity and vector capacities.</title>
        <authorList>
            <person name="Jia N."/>
            <person name="Wang J."/>
            <person name="Shi W."/>
            <person name="Du L."/>
            <person name="Sun Y."/>
            <person name="Zhan W."/>
            <person name="Jiang J."/>
            <person name="Wang Q."/>
            <person name="Zhang B."/>
            <person name="Ji P."/>
            <person name="Sakyi L.B."/>
            <person name="Cui X."/>
            <person name="Yuan T."/>
            <person name="Jiang B."/>
            <person name="Yang W."/>
            <person name="Lam T.T.-Y."/>
            <person name="Chang Q."/>
            <person name="Ding S."/>
            <person name="Wang X."/>
            <person name="Zhu J."/>
            <person name="Ruan X."/>
            <person name="Zhao L."/>
            <person name="Wei J."/>
            <person name="Que T."/>
            <person name="Du C."/>
            <person name="Cheng J."/>
            <person name="Dai P."/>
            <person name="Han X."/>
            <person name="Huang E."/>
            <person name="Gao Y."/>
            <person name="Liu J."/>
            <person name="Shao H."/>
            <person name="Ye R."/>
            <person name="Li L."/>
            <person name="Wei W."/>
            <person name="Wang X."/>
            <person name="Wang C."/>
            <person name="Yang T."/>
            <person name="Huo Q."/>
            <person name="Li W."/>
            <person name="Guo W."/>
            <person name="Chen H."/>
            <person name="Zhou L."/>
            <person name="Ni X."/>
            <person name="Tian J."/>
            <person name="Zhou Y."/>
            <person name="Sheng Y."/>
            <person name="Liu T."/>
            <person name="Pan Y."/>
            <person name="Xia L."/>
            <person name="Li J."/>
            <person name="Zhao F."/>
            <person name="Cao W."/>
        </authorList>
    </citation>
    <scope>NUCLEOTIDE SEQUENCE</scope>
    <source>
        <strain evidence="1">Dsil-2018</strain>
    </source>
</reference>
<dbReference type="Proteomes" id="UP000821865">
    <property type="component" value="Chromosome 7"/>
</dbReference>
<proteinExistence type="predicted"/>
<accession>A0ACB8CHR5</accession>
<protein>
    <submittedName>
        <fullName evidence="1">Uncharacterized protein</fullName>
    </submittedName>
</protein>
<sequence>MDQSYPKANLVITKHTRVCKLHFTESDIVRYTSYVDTASGRTVTAPLTHIRLRANAVPLQFPECPNYLSTKQSARESPKSKRRRLESAALQRALKGSAATYCREEEADKISSADDLYDHIRARKSQFWKVFKGNQSLIMANVVEDRASFIKYSVVVKDDMSGTVNILKTSVTRLASCILVPAVAKSKREILEFLENIEKWDADLLSNTEDTQMDVYDSIRFLLEEWSPAENAACVVQFLREQLKLLTAKRECRRYFGEFMIFSCILYYIATCIQIYSQLRQHHPTPQRCDPFAHPLE</sequence>
<keyword evidence="2" id="KW-1185">Reference proteome</keyword>
<evidence type="ECO:0000313" key="1">
    <source>
        <dbReference type="EMBL" id="KAH7942290.1"/>
    </source>
</evidence>
<gene>
    <name evidence="1" type="ORF">HPB49_022671</name>
</gene>
<dbReference type="EMBL" id="CM023476">
    <property type="protein sequence ID" value="KAH7942290.1"/>
    <property type="molecule type" value="Genomic_DNA"/>
</dbReference>
<organism evidence="1 2">
    <name type="scientific">Dermacentor silvarum</name>
    <name type="common">Tick</name>
    <dbReference type="NCBI Taxonomy" id="543639"/>
    <lineage>
        <taxon>Eukaryota</taxon>
        <taxon>Metazoa</taxon>
        <taxon>Ecdysozoa</taxon>
        <taxon>Arthropoda</taxon>
        <taxon>Chelicerata</taxon>
        <taxon>Arachnida</taxon>
        <taxon>Acari</taxon>
        <taxon>Parasitiformes</taxon>
        <taxon>Ixodida</taxon>
        <taxon>Ixodoidea</taxon>
        <taxon>Ixodidae</taxon>
        <taxon>Rhipicephalinae</taxon>
        <taxon>Dermacentor</taxon>
    </lineage>
</organism>
<comment type="caution">
    <text evidence="1">The sequence shown here is derived from an EMBL/GenBank/DDBJ whole genome shotgun (WGS) entry which is preliminary data.</text>
</comment>
<evidence type="ECO:0000313" key="2">
    <source>
        <dbReference type="Proteomes" id="UP000821865"/>
    </source>
</evidence>